<dbReference type="Pfam" id="PF01590">
    <property type="entry name" value="GAF"/>
    <property type="match status" value="1"/>
</dbReference>
<dbReference type="Gene3D" id="3.30.565.10">
    <property type="entry name" value="Histidine kinase-like ATPase, C-terminal domain"/>
    <property type="match status" value="1"/>
</dbReference>
<keyword evidence="7" id="KW-0902">Two-component regulatory system</keyword>
<dbReference type="SMART" id="SM00388">
    <property type="entry name" value="HisKA"/>
    <property type="match status" value="1"/>
</dbReference>
<sequence length="397" mass="43991">MFLHSDLTDFDADIKAISQIQAIPSILEMICRTTGMGFAAVARVTEDRWITCAVLDKINFGLVPGSELEIRTTICNEIRQHQQPVIIEYVSADEVYANHHTPAKYGFESYISVPVKLKNGTFFGTLCAIDPEPAPVNTSEVRQMFSLFAELIATQLDAADRLKLTQDKLNEELRIAELREQFIAILGHDLRNPIGAISTVAQALLRMPLDEKTKRLANILKDSSYRMKILVSNLMDFASGRLGGGLTLNIKTDEPIANIIAHVIEELRLVWPNHLIEYHNQFDTALKADGQRIAQLLSNLLSNALTHGSKSTPVIVKTAERNGSFELCVINAGLKIPEAVRERLFQPFSRGEIEPKQQGLGLGLYIAAEIAKAHAGTISVQSNDEATCFTFAMQLHN</sequence>
<dbReference type="EMBL" id="JBHTHZ010000005">
    <property type="protein sequence ID" value="MFD0793644.1"/>
    <property type="molecule type" value="Genomic_DNA"/>
</dbReference>
<proteinExistence type="predicted"/>
<dbReference type="Gene3D" id="3.30.450.40">
    <property type="match status" value="1"/>
</dbReference>
<comment type="caution">
    <text evidence="9">The sequence shown here is derived from an EMBL/GenBank/DDBJ whole genome shotgun (WGS) entry which is preliminary data.</text>
</comment>
<evidence type="ECO:0000256" key="5">
    <source>
        <dbReference type="ARBA" id="ARBA00022777"/>
    </source>
</evidence>
<dbReference type="PANTHER" id="PTHR42878:SF7">
    <property type="entry name" value="SENSOR HISTIDINE KINASE GLRK"/>
    <property type="match status" value="1"/>
</dbReference>
<dbReference type="SMART" id="SM00387">
    <property type="entry name" value="HATPase_c"/>
    <property type="match status" value="1"/>
</dbReference>
<dbReference type="PROSITE" id="PS50109">
    <property type="entry name" value="HIS_KIN"/>
    <property type="match status" value="1"/>
</dbReference>
<dbReference type="SUPFAM" id="SSF55781">
    <property type="entry name" value="GAF domain-like"/>
    <property type="match status" value="1"/>
</dbReference>
<dbReference type="RefSeq" id="WP_377113742.1">
    <property type="nucleotide sequence ID" value="NZ_JBHTHZ010000005.1"/>
</dbReference>
<reference evidence="10" key="1">
    <citation type="journal article" date="2019" name="Int. J. Syst. Evol. Microbiol.">
        <title>The Global Catalogue of Microorganisms (GCM) 10K type strain sequencing project: providing services to taxonomists for standard genome sequencing and annotation.</title>
        <authorList>
            <consortium name="The Broad Institute Genomics Platform"/>
            <consortium name="The Broad Institute Genome Sequencing Center for Infectious Disease"/>
            <person name="Wu L."/>
            <person name="Ma J."/>
        </authorList>
    </citation>
    <scope>NUCLEOTIDE SEQUENCE [LARGE SCALE GENOMIC DNA]</scope>
    <source>
        <strain evidence="10">CCUG 61484</strain>
    </source>
</reference>
<keyword evidence="5" id="KW-0418">Kinase</keyword>
<comment type="catalytic activity">
    <reaction evidence="1">
        <text>ATP + protein L-histidine = ADP + protein N-phospho-L-histidine.</text>
        <dbReference type="EC" id="2.7.13.3"/>
    </reaction>
</comment>
<dbReference type="Pfam" id="PF02518">
    <property type="entry name" value="HATPase_c"/>
    <property type="match status" value="1"/>
</dbReference>
<dbReference type="InterPro" id="IPR036890">
    <property type="entry name" value="HATPase_C_sf"/>
</dbReference>
<evidence type="ECO:0000256" key="3">
    <source>
        <dbReference type="ARBA" id="ARBA00022679"/>
    </source>
</evidence>
<feature type="domain" description="Histidine kinase" evidence="8">
    <location>
        <begin position="185"/>
        <end position="397"/>
    </location>
</feature>
<dbReference type="EC" id="2.7.13.3" evidence="2"/>
<dbReference type="InterPro" id="IPR005467">
    <property type="entry name" value="His_kinase_dom"/>
</dbReference>
<dbReference type="GO" id="GO:0005524">
    <property type="term" value="F:ATP binding"/>
    <property type="evidence" value="ECO:0007669"/>
    <property type="project" value="UniProtKB-KW"/>
</dbReference>
<keyword evidence="6 9" id="KW-0067">ATP-binding</keyword>
<dbReference type="SUPFAM" id="SSF55874">
    <property type="entry name" value="ATPase domain of HSP90 chaperone/DNA topoisomerase II/histidine kinase"/>
    <property type="match status" value="1"/>
</dbReference>
<evidence type="ECO:0000256" key="7">
    <source>
        <dbReference type="ARBA" id="ARBA00023012"/>
    </source>
</evidence>
<dbReference type="CDD" id="cd00082">
    <property type="entry name" value="HisKA"/>
    <property type="match status" value="1"/>
</dbReference>
<dbReference type="InterPro" id="IPR029016">
    <property type="entry name" value="GAF-like_dom_sf"/>
</dbReference>
<keyword evidence="3" id="KW-0808">Transferase</keyword>
<dbReference type="PANTHER" id="PTHR42878">
    <property type="entry name" value="TWO-COMPONENT HISTIDINE KINASE"/>
    <property type="match status" value="1"/>
</dbReference>
<dbReference type="Gene3D" id="1.10.287.130">
    <property type="match status" value="1"/>
</dbReference>
<dbReference type="SUPFAM" id="SSF47384">
    <property type="entry name" value="Homodimeric domain of signal transducing histidine kinase"/>
    <property type="match status" value="1"/>
</dbReference>
<dbReference type="Proteomes" id="UP001597010">
    <property type="component" value="Unassembled WGS sequence"/>
</dbReference>
<evidence type="ECO:0000256" key="1">
    <source>
        <dbReference type="ARBA" id="ARBA00000085"/>
    </source>
</evidence>
<evidence type="ECO:0000259" key="8">
    <source>
        <dbReference type="PROSITE" id="PS50109"/>
    </source>
</evidence>
<dbReference type="InterPro" id="IPR050351">
    <property type="entry name" value="BphY/WalK/GraS-like"/>
</dbReference>
<keyword evidence="10" id="KW-1185">Reference proteome</keyword>
<evidence type="ECO:0000313" key="10">
    <source>
        <dbReference type="Proteomes" id="UP001597010"/>
    </source>
</evidence>
<dbReference type="SMART" id="SM00065">
    <property type="entry name" value="GAF"/>
    <property type="match status" value="1"/>
</dbReference>
<evidence type="ECO:0000256" key="2">
    <source>
        <dbReference type="ARBA" id="ARBA00012438"/>
    </source>
</evidence>
<dbReference type="InterPro" id="IPR003018">
    <property type="entry name" value="GAF"/>
</dbReference>
<accession>A0ABW3AS01</accession>
<evidence type="ECO:0000256" key="4">
    <source>
        <dbReference type="ARBA" id="ARBA00022741"/>
    </source>
</evidence>
<evidence type="ECO:0000256" key="6">
    <source>
        <dbReference type="ARBA" id="ARBA00022840"/>
    </source>
</evidence>
<dbReference type="Pfam" id="PF00512">
    <property type="entry name" value="HisKA"/>
    <property type="match status" value="1"/>
</dbReference>
<organism evidence="9 10">
    <name type="scientific">Mucilaginibacter litoreus</name>
    <dbReference type="NCBI Taxonomy" id="1048221"/>
    <lineage>
        <taxon>Bacteria</taxon>
        <taxon>Pseudomonadati</taxon>
        <taxon>Bacteroidota</taxon>
        <taxon>Sphingobacteriia</taxon>
        <taxon>Sphingobacteriales</taxon>
        <taxon>Sphingobacteriaceae</taxon>
        <taxon>Mucilaginibacter</taxon>
    </lineage>
</organism>
<protein>
    <recommendedName>
        <fullName evidence="2">histidine kinase</fullName>
        <ecNumber evidence="2">2.7.13.3</ecNumber>
    </recommendedName>
</protein>
<dbReference type="InterPro" id="IPR003594">
    <property type="entry name" value="HATPase_dom"/>
</dbReference>
<name>A0ABW3AS01_9SPHI</name>
<evidence type="ECO:0000313" key="9">
    <source>
        <dbReference type="EMBL" id="MFD0793644.1"/>
    </source>
</evidence>
<gene>
    <name evidence="9" type="ORF">ACFQZX_08445</name>
</gene>
<keyword evidence="4" id="KW-0547">Nucleotide-binding</keyword>
<dbReference type="InterPro" id="IPR003661">
    <property type="entry name" value="HisK_dim/P_dom"/>
</dbReference>
<dbReference type="InterPro" id="IPR036097">
    <property type="entry name" value="HisK_dim/P_sf"/>
</dbReference>